<dbReference type="SUPFAM" id="SSF52402">
    <property type="entry name" value="Adenine nucleotide alpha hydrolases-like"/>
    <property type="match status" value="1"/>
</dbReference>
<organism evidence="4 5">
    <name type="scientific">Cryptosporidium andersoni</name>
    <dbReference type="NCBI Taxonomy" id="117008"/>
    <lineage>
        <taxon>Eukaryota</taxon>
        <taxon>Sar</taxon>
        <taxon>Alveolata</taxon>
        <taxon>Apicomplexa</taxon>
        <taxon>Conoidasida</taxon>
        <taxon>Coccidia</taxon>
        <taxon>Eucoccidiorida</taxon>
        <taxon>Eimeriorina</taxon>
        <taxon>Cryptosporidiidae</taxon>
        <taxon>Cryptosporidium</taxon>
    </lineage>
</organism>
<dbReference type="OrthoDB" id="10252281at2759"/>
<dbReference type="Proteomes" id="UP000186804">
    <property type="component" value="Unassembled WGS sequence"/>
</dbReference>
<evidence type="ECO:0000313" key="4">
    <source>
        <dbReference type="EMBL" id="OII78221.1"/>
    </source>
</evidence>
<evidence type="ECO:0000256" key="1">
    <source>
        <dbReference type="ARBA" id="ARBA00022605"/>
    </source>
</evidence>
<dbReference type="CDD" id="cd01991">
    <property type="entry name" value="Asn_synthase_B_C"/>
    <property type="match status" value="1"/>
</dbReference>
<dbReference type="GO" id="GO:0004066">
    <property type="term" value="F:asparagine synthase (glutamine-hydrolyzing) activity"/>
    <property type="evidence" value="ECO:0007669"/>
    <property type="project" value="InterPro"/>
</dbReference>
<reference evidence="4 5" key="1">
    <citation type="submission" date="2016-10" db="EMBL/GenBank/DDBJ databases">
        <title>Reductive evolution of mitochondrial metabolism and differential evolution of invasion-related proteins in Cryptosporidium.</title>
        <authorList>
            <person name="Liu S."/>
            <person name="Roellig D.M."/>
            <person name="Guo Y."/>
            <person name="Li N."/>
            <person name="Frace M.A."/>
            <person name="Tang K."/>
            <person name="Zhang L."/>
            <person name="Feng Y."/>
            <person name="Xiao L."/>
        </authorList>
    </citation>
    <scope>NUCLEOTIDE SEQUENCE [LARGE SCALE GENOMIC DNA]</scope>
    <source>
        <strain evidence="4">30847</strain>
    </source>
</reference>
<name>A0A1J4MZ33_9CRYT</name>
<sequence>MFELEFKAKYQVDFNIINVCNLIQDFEYIPNVSEDICILNKSTSNTLKFEKTENGDILYNIRNNDTSDLFLVYSESNCCYFKYLMTGFCKIEKYRIMLENINLNSQESLYNTVSNIMNIFCEIEKNSGIGFSFAGYYKKNKIDEYLVFGRDRIGTSSLLITRTCKGGLILSTAINENIFLNKEYKPIELSPMGFYILNLKNLEFEIIGWKEVLPYYIDSYWNINLNNMKDSIREDFDICKDANLLLNELRKNMILKLGDLISYSFNKEGIYGYIGIMFSGGLDSTLITYLVLETLFYEINNYEKLCKDKLLNIHKGINLDEFKIYFIIELLNSTFSPEEAPDRLTGLCSYYELKSIFQEFFLKHNVELRFICIDTNKDTLFQEENIILGQIYPSNTHMDFNIGSVEYFTTKGIGRLIKPRFYMEEWWNEIINNQNDQTLWCNIYDINLLKDNSYENTEKDYNINNKNHKIKCPYCYFRQHPKCFNKCCKSCCRKIQQSLLIVDNCSSSCRVHKMKTANFKGIPATSRNINTKNYYLESNLYHLSILPGEYINCIYKSEDSFLYKSQSKWILIGSGADEFLGGYGRHLTAKKHCGIQGIRDEMIMDIRRLWIRNLGRDDRIFKYQSKGVFYPFLQINVIEIIGKLNFCNISGLENGPTKPILRYISNLLGLKFATKFKKRAIQFGTRSTRQTNLEHFDSNRKATATAIYCKSRVKDLEK</sequence>
<dbReference type="PANTHER" id="PTHR45937">
    <property type="entry name" value="ASPARAGINE SYNTHETASE DOMAIN-CONTAINING PROTEIN 1"/>
    <property type="match status" value="1"/>
</dbReference>
<dbReference type="PANTHER" id="PTHR45937:SF1">
    <property type="entry name" value="ASPARAGINE SYNTHETASE DOMAIN-CONTAINING PROTEIN 1"/>
    <property type="match status" value="1"/>
</dbReference>
<gene>
    <name evidence="4" type="ORF">cand_034460</name>
</gene>
<keyword evidence="2" id="KW-0061">Asparagine biosynthesis</keyword>
<dbReference type="VEuPathDB" id="CryptoDB:cand_034460"/>
<evidence type="ECO:0000256" key="3">
    <source>
        <dbReference type="ARBA" id="ARBA00022962"/>
    </source>
</evidence>
<dbReference type="InterPro" id="IPR051857">
    <property type="entry name" value="Asn_synthetase_domain"/>
</dbReference>
<accession>A0A1J4MZ33</accession>
<dbReference type="EMBL" id="LRBS01000003">
    <property type="protein sequence ID" value="OII78221.1"/>
    <property type="molecule type" value="Genomic_DNA"/>
</dbReference>
<proteinExistence type="predicted"/>
<dbReference type="AlphaFoldDB" id="A0A1J4MZ33"/>
<keyword evidence="3" id="KW-0315">Glutamine amidotransferase</keyword>
<keyword evidence="5" id="KW-1185">Reference proteome</keyword>
<keyword evidence="1" id="KW-0028">Amino-acid biosynthesis</keyword>
<comment type="caution">
    <text evidence="4">The sequence shown here is derived from an EMBL/GenBank/DDBJ whole genome shotgun (WGS) entry which is preliminary data.</text>
</comment>
<dbReference type="GeneID" id="92367630"/>
<dbReference type="InterPro" id="IPR001962">
    <property type="entry name" value="Asn_synthase"/>
</dbReference>
<dbReference type="Gene3D" id="3.40.50.620">
    <property type="entry name" value="HUPs"/>
    <property type="match status" value="1"/>
</dbReference>
<evidence type="ECO:0000313" key="5">
    <source>
        <dbReference type="Proteomes" id="UP000186804"/>
    </source>
</evidence>
<protein>
    <submittedName>
        <fullName evidence="4">Asparagine synthase family protein</fullName>
    </submittedName>
</protein>
<dbReference type="RefSeq" id="XP_067070067.1">
    <property type="nucleotide sequence ID" value="XM_067213672.1"/>
</dbReference>
<dbReference type="InterPro" id="IPR014729">
    <property type="entry name" value="Rossmann-like_a/b/a_fold"/>
</dbReference>
<dbReference type="GO" id="GO:0006529">
    <property type="term" value="P:asparagine biosynthetic process"/>
    <property type="evidence" value="ECO:0007669"/>
    <property type="project" value="UniProtKB-KW"/>
</dbReference>
<evidence type="ECO:0000256" key="2">
    <source>
        <dbReference type="ARBA" id="ARBA00022888"/>
    </source>
</evidence>